<organism evidence="2">
    <name type="scientific">Anguilla anguilla</name>
    <name type="common">European freshwater eel</name>
    <name type="synonym">Muraena anguilla</name>
    <dbReference type="NCBI Taxonomy" id="7936"/>
    <lineage>
        <taxon>Eukaryota</taxon>
        <taxon>Metazoa</taxon>
        <taxon>Chordata</taxon>
        <taxon>Craniata</taxon>
        <taxon>Vertebrata</taxon>
        <taxon>Euteleostomi</taxon>
        <taxon>Actinopterygii</taxon>
        <taxon>Neopterygii</taxon>
        <taxon>Teleostei</taxon>
        <taxon>Anguilliformes</taxon>
        <taxon>Anguillidae</taxon>
        <taxon>Anguilla</taxon>
    </lineage>
</organism>
<sequence>MHWQYWVCVQFCPVLACLPVFVILKITFLGVTLFPLWAVLKKTMWPIEEEGEEDEMYGLVTVHNGAFSDGLQ</sequence>
<evidence type="ECO:0000313" key="2">
    <source>
        <dbReference type="EMBL" id="JAH29363.1"/>
    </source>
</evidence>
<reference evidence="2" key="1">
    <citation type="submission" date="2014-11" db="EMBL/GenBank/DDBJ databases">
        <authorList>
            <person name="Amaro Gonzalez C."/>
        </authorList>
    </citation>
    <scope>NUCLEOTIDE SEQUENCE</scope>
</reference>
<name>A0A0E9RM03_ANGAN</name>
<protein>
    <submittedName>
        <fullName evidence="2">Uncharacterized protein</fullName>
    </submittedName>
</protein>
<evidence type="ECO:0000256" key="1">
    <source>
        <dbReference type="SAM" id="Phobius"/>
    </source>
</evidence>
<reference evidence="2" key="2">
    <citation type="journal article" date="2015" name="Fish Shellfish Immunol.">
        <title>Early steps in the European eel (Anguilla anguilla)-Vibrio vulnificus interaction in the gills: Role of the RtxA13 toxin.</title>
        <authorList>
            <person name="Callol A."/>
            <person name="Pajuelo D."/>
            <person name="Ebbesson L."/>
            <person name="Teles M."/>
            <person name="MacKenzie S."/>
            <person name="Amaro C."/>
        </authorList>
    </citation>
    <scope>NUCLEOTIDE SEQUENCE</scope>
</reference>
<keyword evidence="1" id="KW-0812">Transmembrane</keyword>
<feature type="transmembrane region" description="Helical" evidence="1">
    <location>
        <begin position="20"/>
        <end position="40"/>
    </location>
</feature>
<keyword evidence="1" id="KW-1133">Transmembrane helix</keyword>
<proteinExistence type="predicted"/>
<accession>A0A0E9RM03</accession>
<dbReference type="AlphaFoldDB" id="A0A0E9RM03"/>
<dbReference type="EMBL" id="GBXM01079214">
    <property type="protein sequence ID" value="JAH29363.1"/>
    <property type="molecule type" value="Transcribed_RNA"/>
</dbReference>
<keyword evidence="1" id="KW-0472">Membrane</keyword>